<organism evidence="2 3">
    <name type="scientific">Cercophora scortea</name>
    <dbReference type="NCBI Taxonomy" id="314031"/>
    <lineage>
        <taxon>Eukaryota</taxon>
        <taxon>Fungi</taxon>
        <taxon>Dikarya</taxon>
        <taxon>Ascomycota</taxon>
        <taxon>Pezizomycotina</taxon>
        <taxon>Sordariomycetes</taxon>
        <taxon>Sordariomycetidae</taxon>
        <taxon>Sordariales</taxon>
        <taxon>Lasiosphaeriaceae</taxon>
        <taxon>Cercophora</taxon>
    </lineage>
</organism>
<name>A0AAE0M600_9PEZI</name>
<dbReference type="EMBL" id="JAUEPO010000005">
    <property type="protein sequence ID" value="KAK3320716.1"/>
    <property type="molecule type" value="Genomic_DNA"/>
</dbReference>
<feature type="chain" id="PRO_5041904940" description="Secreted protein" evidence="1">
    <location>
        <begin position="16"/>
        <end position="84"/>
    </location>
</feature>
<accession>A0AAE0M600</accession>
<reference evidence="2" key="1">
    <citation type="journal article" date="2023" name="Mol. Phylogenet. Evol.">
        <title>Genome-scale phylogeny and comparative genomics of the fungal order Sordariales.</title>
        <authorList>
            <person name="Hensen N."/>
            <person name="Bonometti L."/>
            <person name="Westerberg I."/>
            <person name="Brannstrom I.O."/>
            <person name="Guillou S."/>
            <person name="Cros-Aarteil S."/>
            <person name="Calhoun S."/>
            <person name="Haridas S."/>
            <person name="Kuo A."/>
            <person name="Mondo S."/>
            <person name="Pangilinan J."/>
            <person name="Riley R."/>
            <person name="LaButti K."/>
            <person name="Andreopoulos B."/>
            <person name="Lipzen A."/>
            <person name="Chen C."/>
            <person name="Yan M."/>
            <person name="Daum C."/>
            <person name="Ng V."/>
            <person name="Clum A."/>
            <person name="Steindorff A."/>
            <person name="Ohm R.A."/>
            <person name="Martin F."/>
            <person name="Silar P."/>
            <person name="Natvig D.O."/>
            <person name="Lalanne C."/>
            <person name="Gautier V."/>
            <person name="Ament-Velasquez S.L."/>
            <person name="Kruys A."/>
            <person name="Hutchinson M.I."/>
            <person name="Powell A.J."/>
            <person name="Barry K."/>
            <person name="Miller A.N."/>
            <person name="Grigoriev I.V."/>
            <person name="Debuchy R."/>
            <person name="Gladieux P."/>
            <person name="Hiltunen Thoren M."/>
            <person name="Johannesson H."/>
        </authorList>
    </citation>
    <scope>NUCLEOTIDE SEQUENCE</scope>
    <source>
        <strain evidence="2">SMH4131-1</strain>
    </source>
</reference>
<evidence type="ECO:0000313" key="2">
    <source>
        <dbReference type="EMBL" id="KAK3320716.1"/>
    </source>
</evidence>
<keyword evidence="3" id="KW-1185">Reference proteome</keyword>
<dbReference type="Proteomes" id="UP001286456">
    <property type="component" value="Unassembled WGS sequence"/>
</dbReference>
<gene>
    <name evidence="2" type="ORF">B0T19DRAFT_246146</name>
</gene>
<comment type="caution">
    <text evidence="2">The sequence shown here is derived from an EMBL/GenBank/DDBJ whole genome shotgun (WGS) entry which is preliminary data.</text>
</comment>
<proteinExistence type="predicted"/>
<protein>
    <recommendedName>
        <fullName evidence="4">Secreted protein</fullName>
    </recommendedName>
</protein>
<reference evidence="2" key="2">
    <citation type="submission" date="2023-06" db="EMBL/GenBank/DDBJ databases">
        <authorList>
            <consortium name="Lawrence Berkeley National Laboratory"/>
            <person name="Haridas S."/>
            <person name="Hensen N."/>
            <person name="Bonometti L."/>
            <person name="Westerberg I."/>
            <person name="Brannstrom I.O."/>
            <person name="Guillou S."/>
            <person name="Cros-Aarteil S."/>
            <person name="Calhoun S."/>
            <person name="Kuo A."/>
            <person name="Mondo S."/>
            <person name="Pangilinan J."/>
            <person name="Riley R."/>
            <person name="Labutti K."/>
            <person name="Andreopoulos B."/>
            <person name="Lipzen A."/>
            <person name="Chen C."/>
            <person name="Yanf M."/>
            <person name="Daum C."/>
            <person name="Ng V."/>
            <person name="Clum A."/>
            <person name="Steindorff A."/>
            <person name="Ohm R."/>
            <person name="Martin F."/>
            <person name="Silar P."/>
            <person name="Natvig D."/>
            <person name="Lalanne C."/>
            <person name="Gautier V."/>
            <person name="Ament-Velasquez S.L."/>
            <person name="Kruys A."/>
            <person name="Hutchinson M.I."/>
            <person name="Powell A.J."/>
            <person name="Barry K."/>
            <person name="Miller A.N."/>
            <person name="Grigoriev I.V."/>
            <person name="Debuchy R."/>
            <person name="Gladieux P."/>
            <person name="Thoren M.H."/>
            <person name="Johannesson H."/>
        </authorList>
    </citation>
    <scope>NUCLEOTIDE SEQUENCE</scope>
    <source>
        <strain evidence="2">SMH4131-1</strain>
    </source>
</reference>
<evidence type="ECO:0000256" key="1">
    <source>
        <dbReference type="SAM" id="SignalP"/>
    </source>
</evidence>
<evidence type="ECO:0008006" key="4">
    <source>
        <dbReference type="Google" id="ProtNLM"/>
    </source>
</evidence>
<keyword evidence="1" id="KW-0732">Signal</keyword>
<dbReference type="AlphaFoldDB" id="A0AAE0M600"/>
<evidence type="ECO:0000313" key="3">
    <source>
        <dbReference type="Proteomes" id="UP001286456"/>
    </source>
</evidence>
<sequence>MCLKTVILALGGTLAARCLGRGEVGALHSSVCPHHSSNRFTPLAGWCSLAVASPSRLIYTLAFVRAVRPALAAPADTSRASIFV</sequence>
<feature type="signal peptide" evidence="1">
    <location>
        <begin position="1"/>
        <end position="15"/>
    </location>
</feature>